<comment type="caution">
    <text evidence="1">The sequence shown here is derived from an EMBL/GenBank/DDBJ whole genome shotgun (WGS) entry which is preliminary data.</text>
</comment>
<gene>
    <name evidence="1" type="ORF">BGZ99_001023</name>
</gene>
<accession>A0A9P6R1N0</accession>
<dbReference type="AlphaFoldDB" id="A0A9P6R1N0"/>
<keyword evidence="2" id="KW-1185">Reference proteome</keyword>
<evidence type="ECO:0000313" key="1">
    <source>
        <dbReference type="EMBL" id="KAG0308923.1"/>
    </source>
</evidence>
<dbReference type="EMBL" id="JAAAIP010001238">
    <property type="protein sequence ID" value="KAG0308923.1"/>
    <property type="molecule type" value="Genomic_DNA"/>
</dbReference>
<dbReference type="OrthoDB" id="1727108at2759"/>
<dbReference type="Proteomes" id="UP000738325">
    <property type="component" value="Unassembled WGS sequence"/>
</dbReference>
<name>A0A9P6R1N0_9FUNG</name>
<feature type="non-terminal residue" evidence="1">
    <location>
        <position position="1"/>
    </location>
</feature>
<organism evidence="1 2">
    <name type="scientific">Dissophora globulifera</name>
    <dbReference type="NCBI Taxonomy" id="979702"/>
    <lineage>
        <taxon>Eukaryota</taxon>
        <taxon>Fungi</taxon>
        <taxon>Fungi incertae sedis</taxon>
        <taxon>Mucoromycota</taxon>
        <taxon>Mortierellomycotina</taxon>
        <taxon>Mortierellomycetes</taxon>
        <taxon>Mortierellales</taxon>
        <taxon>Mortierellaceae</taxon>
        <taxon>Dissophora</taxon>
    </lineage>
</organism>
<protein>
    <recommendedName>
        <fullName evidence="3">Aldo/keto reductase</fullName>
    </recommendedName>
</protein>
<proteinExistence type="predicted"/>
<evidence type="ECO:0000313" key="2">
    <source>
        <dbReference type="Proteomes" id="UP000738325"/>
    </source>
</evidence>
<reference evidence="1" key="1">
    <citation type="journal article" date="2020" name="Fungal Divers.">
        <title>Resolving the Mortierellaceae phylogeny through synthesis of multi-gene phylogenetics and phylogenomics.</title>
        <authorList>
            <person name="Vandepol N."/>
            <person name="Liber J."/>
            <person name="Desiro A."/>
            <person name="Na H."/>
            <person name="Kennedy M."/>
            <person name="Barry K."/>
            <person name="Grigoriev I.V."/>
            <person name="Miller A.N."/>
            <person name="O'Donnell K."/>
            <person name="Stajich J.E."/>
            <person name="Bonito G."/>
        </authorList>
    </citation>
    <scope>NUCLEOTIDE SEQUENCE</scope>
    <source>
        <strain evidence="1">REB-010B</strain>
    </source>
</reference>
<evidence type="ECO:0008006" key="3">
    <source>
        <dbReference type="Google" id="ProtNLM"/>
    </source>
</evidence>
<sequence>QLQDNLGALEFTLSKEQIARLDHVSNPQEWPFPHNVVRGIDTYTGSDIKVEMPERFHPVAALRTSKI</sequence>